<keyword evidence="2" id="KW-1185">Reference proteome</keyword>
<evidence type="ECO:0000313" key="2">
    <source>
        <dbReference type="Proteomes" id="UP000647017"/>
    </source>
</evidence>
<gene>
    <name evidence="1" type="ORF">Van01_53640</name>
</gene>
<proteinExistence type="predicted"/>
<dbReference type="Proteomes" id="UP000647017">
    <property type="component" value="Unassembled WGS sequence"/>
</dbReference>
<dbReference type="EMBL" id="BOOZ01000045">
    <property type="protein sequence ID" value="GIJ12150.1"/>
    <property type="molecule type" value="Genomic_DNA"/>
</dbReference>
<organism evidence="1 2">
    <name type="scientific">Micromonospora andamanensis</name>
    <dbReference type="NCBI Taxonomy" id="1287068"/>
    <lineage>
        <taxon>Bacteria</taxon>
        <taxon>Bacillati</taxon>
        <taxon>Actinomycetota</taxon>
        <taxon>Actinomycetes</taxon>
        <taxon>Micromonosporales</taxon>
        <taxon>Micromonosporaceae</taxon>
        <taxon>Micromonospora</taxon>
    </lineage>
</organism>
<reference evidence="1 2" key="1">
    <citation type="submission" date="2021-01" db="EMBL/GenBank/DDBJ databases">
        <title>Whole genome shotgun sequence of Verrucosispora andamanensis NBRC 109075.</title>
        <authorList>
            <person name="Komaki H."/>
            <person name="Tamura T."/>
        </authorList>
    </citation>
    <scope>NUCLEOTIDE SEQUENCE [LARGE SCALE GENOMIC DNA]</scope>
    <source>
        <strain evidence="1 2">NBRC 109075</strain>
    </source>
</reference>
<name>A0ABQ4I2P7_9ACTN</name>
<sequence length="176" mass="18835">MQNVSHYDDVNPNEALLAMGDAVALWSVGDVTAAEVVRHACDLLVAGYDGPALRMLAAVSLRHADDEMPDVLEAALAELSLPYYERGSRAGQVAALRALAARVVAGTMSPSSLTAWAHSKIGHDRLPLAERLVQLDDVYGCVEYSDTTDEDVDAEVVAEARRIIQSPPPGDSPPMR</sequence>
<comment type="caution">
    <text evidence="1">The sequence shown here is derived from an EMBL/GenBank/DDBJ whole genome shotgun (WGS) entry which is preliminary data.</text>
</comment>
<accession>A0ABQ4I2P7</accession>
<evidence type="ECO:0000313" key="1">
    <source>
        <dbReference type="EMBL" id="GIJ12150.1"/>
    </source>
</evidence>
<protein>
    <submittedName>
        <fullName evidence="1">Uncharacterized protein</fullName>
    </submittedName>
</protein>